<comment type="caution">
    <text evidence="7">The sequence shown here is derived from an EMBL/GenBank/DDBJ whole genome shotgun (WGS) entry which is preliminary data.</text>
</comment>
<evidence type="ECO:0000256" key="2">
    <source>
        <dbReference type="ARBA" id="ARBA00022729"/>
    </source>
</evidence>
<dbReference type="InterPro" id="IPR013595">
    <property type="entry name" value="Pept_S33_TAP-like_C"/>
</dbReference>
<dbReference type="Gene3D" id="3.40.50.1820">
    <property type="entry name" value="alpha/beta hydrolase"/>
    <property type="match status" value="1"/>
</dbReference>
<feature type="compositionally biased region" description="Polar residues" evidence="4">
    <location>
        <begin position="19"/>
        <end position="28"/>
    </location>
</feature>
<protein>
    <submittedName>
        <fullName evidence="7">Alpha/beta fold hydrolase</fullName>
    </submittedName>
</protein>
<dbReference type="SUPFAM" id="SSF53474">
    <property type="entry name" value="alpha/beta-Hydrolases"/>
    <property type="match status" value="1"/>
</dbReference>
<dbReference type="InterPro" id="IPR029058">
    <property type="entry name" value="AB_hydrolase_fold"/>
</dbReference>
<evidence type="ECO:0000256" key="4">
    <source>
        <dbReference type="SAM" id="MobiDB-lite"/>
    </source>
</evidence>
<evidence type="ECO:0000256" key="1">
    <source>
        <dbReference type="ARBA" id="ARBA00010088"/>
    </source>
</evidence>
<dbReference type="Proteomes" id="UP000756387">
    <property type="component" value="Unassembled WGS sequence"/>
</dbReference>
<feature type="region of interest" description="Disordered" evidence="4">
    <location>
        <begin position="490"/>
        <end position="523"/>
    </location>
</feature>
<evidence type="ECO:0000259" key="6">
    <source>
        <dbReference type="Pfam" id="PF08386"/>
    </source>
</evidence>
<sequence length="540" mass="59351">MASFVAAAALLTPVAMSQAEPTSPTSPAASDRRSGPAPGYTPPAPEWGPCDNPRLAEIDAECGMLVVPLDWSKPQGRKIKMAVSRKVATDPDRKGMLAVNPGGPGGSGLIYPLLAGAIPDGVGHKYDWYGFDPRGVGSSEPALSCNPNYRGAGYDRPNYVPKRKADERWWKRTTRRYARACGRSEAKRLLPHMKTVDVAKDLDALRRAVGEEKLNYLGFSYGTYLGQVYATLFPKKVGRFIWDGVLDADKAFYESNLGQNVQFDKNMNVYWRYLAKRDAHFGLGSDWRAIRKGYYRQLRKLDRKPKAEGKLGPNELNDAMLTAGYYVNYWVEIGEAYAALVKDGDGAPILDWYGGPGDDNGFAVYLGVQCTDAQWPDWKKTRADAVRLHKKHPFLTWNNTWYNRPCIDWPAASRKAIDVKGKRVKAPILLISETKDAATPYSGALATRREFPSSFLVEGVGGTTHSGSLSGIACVDDTIAAYLDTGVLPTRKRGANRSDKQCDPVPAPEPSAPEGFRGAPADRLPAVIREALREAQMTGR</sequence>
<organism evidence="7 8">
    <name type="scientific">Nocardioides malaquae</name>
    <dbReference type="NCBI Taxonomy" id="2773426"/>
    <lineage>
        <taxon>Bacteria</taxon>
        <taxon>Bacillati</taxon>
        <taxon>Actinomycetota</taxon>
        <taxon>Actinomycetes</taxon>
        <taxon>Propionibacteriales</taxon>
        <taxon>Nocardioidaceae</taxon>
        <taxon>Nocardioides</taxon>
    </lineage>
</organism>
<feature type="chain" id="PRO_5047210270" evidence="5">
    <location>
        <begin position="18"/>
        <end position="540"/>
    </location>
</feature>
<dbReference type="RefSeq" id="WP_193637485.1">
    <property type="nucleotide sequence ID" value="NZ_JADCSA010000004.1"/>
</dbReference>
<feature type="domain" description="Peptidase S33 tripeptidyl aminopeptidase-like C-terminal" evidence="6">
    <location>
        <begin position="397"/>
        <end position="491"/>
    </location>
</feature>
<dbReference type="PANTHER" id="PTHR43248:SF29">
    <property type="entry name" value="TRIPEPTIDYL AMINOPEPTIDASE"/>
    <property type="match status" value="1"/>
</dbReference>
<dbReference type="PANTHER" id="PTHR43248">
    <property type="entry name" value="2-SUCCINYL-6-HYDROXY-2,4-CYCLOHEXADIENE-1-CARBOXYLATE SYNTHASE"/>
    <property type="match status" value="1"/>
</dbReference>
<dbReference type="EMBL" id="JADCSA010000004">
    <property type="protein sequence ID" value="MBE7324158.1"/>
    <property type="molecule type" value="Genomic_DNA"/>
</dbReference>
<reference evidence="7 8" key="1">
    <citation type="submission" date="2020-10" db="EMBL/GenBank/DDBJ databases">
        <title>Nocardioides sp. isolated from sludge.</title>
        <authorList>
            <person name="Zhang X."/>
        </authorList>
    </citation>
    <scope>NUCLEOTIDE SEQUENCE [LARGE SCALE GENOMIC DNA]</scope>
    <source>
        <strain evidence="7 8">Y6</strain>
    </source>
</reference>
<evidence type="ECO:0000313" key="7">
    <source>
        <dbReference type="EMBL" id="MBE7324158.1"/>
    </source>
</evidence>
<name>A0ABR9RRF9_9ACTN</name>
<accession>A0ABR9RRF9</accession>
<keyword evidence="3 7" id="KW-0378">Hydrolase</keyword>
<evidence type="ECO:0000256" key="5">
    <source>
        <dbReference type="SAM" id="SignalP"/>
    </source>
</evidence>
<gene>
    <name evidence="7" type="ORF">IEQ44_05795</name>
</gene>
<feature type="signal peptide" evidence="5">
    <location>
        <begin position="1"/>
        <end position="17"/>
    </location>
</feature>
<dbReference type="Pfam" id="PF08386">
    <property type="entry name" value="Abhydrolase_4"/>
    <property type="match status" value="1"/>
</dbReference>
<dbReference type="GO" id="GO:0016787">
    <property type="term" value="F:hydrolase activity"/>
    <property type="evidence" value="ECO:0007669"/>
    <property type="project" value="UniProtKB-KW"/>
</dbReference>
<evidence type="ECO:0000313" key="8">
    <source>
        <dbReference type="Proteomes" id="UP000756387"/>
    </source>
</evidence>
<keyword evidence="8" id="KW-1185">Reference proteome</keyword>
<feature type="region of interest" description="Disordered" evidence="4">
    <location>
        <begin position="16"/>
        <end position="52"/>
    </location>
</feature>
<dbReference type="InterPro" id="IPR051601">
    <property type="entry name" value="Serine_prot/Carboxylest_S33"/>
</dbReference>
<comment type="similarity">
    <text evidence="1">Belongs to the peptidase S33 family.</text>
</comment>
<keyword evidence="2 5" id="KW-0732">Signal</keyword>
<evidence type="ECO:0000256" key="3">
    <source>
        <dbReference type="ARBA" id="ARBA00022801"/>
    </source>
</evidence>
<proteinExistence type="inferred from homology"/>